<dbReference type="InterPro" id="IPR047181">
    <property type="entry name" value="DP13A/B"/>
</dbReference>
<feature type="region of interest" description="Disordered" evidence="12">
    <location>
        <begin position="376"/>
        <end position="401"/>
    </location>
</feature>
<feature type="region of interest" description="Disordered" evidence="12">
    <location>
        <begin position="419"/>
        <end position="444"/>
    </location>
</feature>
<keyword evidence="7" id="KW-0472">Membrane</keyword>
<dbReference type="SMART" id="SM00233">
    <property type="entry name" value="PH"/>
    <property type="match status" value="1"/>
</dbReference>
<dbReference type="FunFam" id="2.30.29.30:FF:000067">
    <property type="entry name" value="Putative DCC-interacting protein 13-beta isoform 2"/>
    <property type="match status" value="1"/>
</dbReference>
<dbReference type="GO" id="GO:0031901">
    <property type="term" value="C:early endosome membrane"/>
    <property type="evidence" value="ECO:0007669"/>
    <property type="project" value="UniProtKB-SubCell"/>
</dbReference>
<feature type="region of interest" description="Disordered" evidence="12">
    <location>
        <begin position="607"/>
        <end position="626"/>
    </location>
</feature>
<dbReference type="Gene3D" id="1.20.1270.60">
    <property type="entry name" value="Arfaptin homology (AH) domain/BAR domain"/>
    <property type="match status" value="1"/>
</dbReference>
<keyword evidence="5" id="KW-0963">Cytoplasm</keyword>
<evidence type="ECO:0000256" key="12">
    <source>
        <dbReference type="SAM" id="MobiDB-lite"/>
    </source>
</evidence>
<dbReference type="FunFam" id="2.30.29.30:FF:000160">
    <property type="entry name" value="DCC-interacting protein 13-beta isoform X2"/>
    <property type="match status" value="1"/>
</dbReference>
<dbReference type="AlphaFoldDB" id="A0A3B4ENT5"/>
<dbReference type="CDD" id="cd13158">
    <property type="entry name" value="PTB_APPL"/>
    <property type="match status" value="1"/>
</dbReference>
<keyword evidence="8" id="KW-0539">Nucleus</keyword>
<dbReference type="PANTHER" id="PTHR46415">
    <property type="entry name" value="ADAPTOR PROTEIN, PHOSPHOTYROSINE INTERACTION, PH DOMAIN AND LEUCINE ZIPPER-CONTAINING 2"/>
    <property type="match status" value="1"/>
</dbReference>
<organism evidence="15 16">
    <name type="scientific">Pygocentrus nattereri</name>
    <name type="common">Red-bellied piranha</name>
    <dbReference type="NCBI Taxonomy" id="42514"/>
    <lineage>
        <taxon>Eukaryota</taxon>
        <taxon>Metazoa</taxon>
        <taxon>Chordata</taxon>
        <taxon>Craniata</taxon>
        <taxon>Vertebrata</taxon>
        <taxon>Euteleostomi</taxon>
        <taxon>Actinopterygii</taxon>
        <taxon>Neopterygii</taxon>
        <taxon>Teleostei</taxon>
        <taxon>Ostariophysi</taxon>
        <taxon>Characiformes</taxon>
        <taxon>Characoidei</taxon>
        <taxon>Pygocentrus</taxon>
    </lineage>
</organism>
<keyword evidence="16" id="KW-1185">Reference proteome</keyword>
<dbReference type="InterPro" id="IPR011993">
    <property type="entry name" value="PH-like_dom_sf"/>
</dbReference>
<dbReference type="Ensembl" id="ENSPNAT00000040320.2">
    <property type="protein sequence ID" value="ENSPNAP00000036841.2"/>
    <property type="gene ID" value="ENSPNAG00000004305.2"/>
</dbReference>
<evidence type="ECO:0000256" key="11">
    <source>
        <dbReference type="ARBA" id="ARBA00023329"/>
    </source>
</evidence>
<dbReference type="InterPro" id="IPR006020">
    <property type="entry name" value="PTB/PI_dom"/>
</dbReference>
<evidence type="ECO:0000256" key="5">
    <source>
        <dbReference type="ARBA" id="ARBA00022490"/>
    </source>
</evidence>
<reference evidence="15 16" key="1">
    <citation type="submission" date="2020-10" db="EMBL/GenBank/DDBJ databases">
        <title>Pygocentrus nattereri (red-bellied piranha) genome, fPygNat1, primary haplotype.</title>
        <authorList>
            <person name="Myers G."/>
            <person name="Meyer A."/>
            <person name="Karagic N."/>
            <person name="Pippel M."/>
            <person name="Winkler S."/>
            <person name="Tracey A."/>
            <person name="Wood J."/>
            <person name="Formenti G."/>
            <person name="Howe K."/>
            <person name="Fedrigo O."/>
            <person name="Jarvis E.D."/>
        </authorList>
    </citation>
    <scope>NUCLEOTIDE SEQUENCE [LARGE SCALE GENOMIC DNA]</scope>
</reference>
<dbReference type="InterPro" id="IPR001849">
    <property type="entry name" value="PH_domain"/>
</dbReference>
<evidence type="ECO:0000256" key="7">
    <source>
        <dbReference type="ARBA" id="ARBA00023136"/>
    </source>
</evidence>
<dbReference type="GO" id="GO:0023052">
    <property type="term" value="P:signaling"/>
    <property type="evidence" value="ECO:0007669"/>
    <property type="project" value="TreeGrafter"/>
</dbReference>
<keyword evidence="9" id="KW-0966">Cell projection</keyword>
<dbReference type="GO" id="GO:0005634">
    <property type="term" value="C:nucleus"/>
    <property type="evidence" value="ECO:0007669"/>
    <property type="project" value="UniProtKB-SubCell"/>
</dbReference>
<reference evidence="15" key="2">
    <citation type="submission" date="2025-08" db="UniProtKB">
        <authorList>
            <consortium name="Ensembl"/>
        </authorList>
    </citation>
    <scope>IDENTIFICATION</scope>
</reference>
<evidence type="ECO:0000256" key="8">
    <source>
        <dbReference type="ARBA" id="ARBA00023242"/>
    </source>
</evidence>
<dbReference type="InterPro" id="IPR047237">
    <property type="entry name" value="PTB_APPL"/>
</dbReference>
<evidence type="ECO:0000256" key="6">
    <source>
        <dbReference type="ARBA" id="ARBA00022753"/>
    </source>
</evidence>
<dbReference type="GO" id="GO:0071363">
    <property type="term" value="P:cellular response to growth factor stimulus"/>
    <property type="evidence" value="ECO:0007669"/>
    <property type="project" value="UniProtKB-ARBA"/>
</dbReference>
<evidence type="ECO:0000256" key="4">
    <source>
        <dbReference type="ARBA" id="ARBA00004466"/>
    </source>
</evidence>
<evidence type="ECO:0000259" key="13">
    <source>
        <dbReference type="PROSITE" id="PS01179"/>
    </source>
</evidence>
<name>A0A3B4ENT5_PYGNA</name>
<sequence>MRPIALKVGRQIKVDLQITTRSLLSVFEEDAGTLTDYTNQLLQSMQRVFGAQNEMALATEQLSKQLLEYEKQNFALGRGDEEVISTLQHFARTVEELNALHTDLASQIANRMVFPVVQFREKDLTGMAVLMLVTLIKMNQAAMVKYSRLPKKRENEKLKAEVVREVAFCRRKQHQASMQYYCALNALQYRKRVAMLEPLLGYTQAQRSFVAQLDAEAESMRLSQRELLSVEDTVYMPDHDLVPINRTLIQKAGYLNIRNKTGLVTTAWDRLYFFTQGGNLMCQPRGAVAGGMVLDLDNSSVMAVECEDRRYCFQITSPTGKTSMILQAESKREYEEWICTINNISRQIYLTDNPEAVAIRLNQTAIQAVTPITSFEKRAEGSPNPDSVKKATTVPEPEDLIAPGTPIQFDIVLPASEFQDQNRAGGRRTNPFGETEEESSSGADDSLLQQVFAVRFLGSMAVRSGHTQEVIYEAMRQVLAARAIHNIFKTSESHLMVTSSCLRLIDPQTQVTKISFQLKDVTQFAAHQENSRLMGFVVEGRDWSEGAEEGQPSFSAYIFESNTEGEKICYTINLGKEITEAKKDPEALAQLMKSMPLTNDGKFLLLESETGEAANGGGQEDLESEA</sequence>
<keyword evidence="11" id="KW-0968">Cytoplasmic vesicle</keyword>
<evidence type="ECO:0000313" key="15">
    <source>
        <dbReference type="Ensembl" id="ENSPNAP00000036841.2"/>
    </source>
</evidence>
<evidence type="ECO:0008006" key="17">
    <source>
        <dbReference type="Google" id="ProtNLM"/>
    </source>
</evidence>
<keyword evidence="6" id="KW-0967">Endosome</keyword>
<evidence type="ECO:0000256" key="2">
    <source>
        <dbReference type="ARBA" id="ARBA00004220"/>
    </source>
</evidence>
<dbReference type="GeneTree" id="ENSGT00940000158319"/>
<dbReference type="CDD" id="cd13247">
    <property type="entry name" value="BAR-PH_APPL"/>
    <property type="match status" value="1"/>
</dbReference>
<dbReference type="Pfam" id="PF16746">
    <property type="entry name" value="BAR_3"/>
    <property type="match status" value="1"/>
</dbReference>
<dbReference type="GO" id="GO:0051049">
    <property type="term" value="P:regulation of transport"/>
    <property type="evidence" value="ECO:0007669"/>
    <property type="project" value="UniProtKB-ARBA"/>
</dbReference>
<evidence type="ECO:0000259" key="14">
    <source>
        <dbReference type="PROSITE" id="PS50003"/>
    </source>
</evidence>
<dbReference type="PROSITE" id="PS01179">
    <property type="entry name" value="PID"/>
    <property type="match status" value="1"/>
</dbReference>
<evidence type="ECO:0000256" key="9">
    <source>
        <dbReference type="ARBA" id="ARBA00023273"/>
    </source>
</evidence>
<dbReference type="InterPro" id="IPR004148">
    <property type="entry name" value="BAR_dom"/>
</dbReference>
<dbReference type="GO" id="GO:0045335">
    <property type="term" value="C:phagocytic vesicle"/>
    <property type="evidence" value="ECO:0007669"/>
    <property type="project" value="UniProtKB-SubCell"/>
</dbReference>
<dbReference type="PROSITE" id="PS50003">
    <property type="entry name" value="PH_DOMAIN"/>
    <property type="match status" value="1"/>
</dbReference>
<comment type="subcellular location">
    <subcellularLocation>
        <location evidence="4">Cell projection</location>
        <location evidence="4">Ruffle</location>
    </subcellularLocation>
    <subcellularLocation>
        <location evidence="3">Cytoplasmic vesicle</location>
        <location evidence="3">Phagosome</location>
    </subcellularLocation>
    <subcellularLocation>
        <location evidence="2">Early endosome membrane</location>
        <topology evidence="2">Peripheral membrane protein</topology>
    </subcellularLocation>
    <subcellularLocation>
        <location evidence="1">Nucleus</location>
    </subcellularLocation>
</comment>
<dbReference type="GO" id="GO:0001726">
    <property type="term" value="C:ruffle"/>
    <property type="evidence" value="ECO:0007669"/>
    <property type="project" value="UniProtKB-SubCell"/>
</dbReference>
<keyword evidence="10" id="KW-0131">Cell cycle</keyword>
<dbReference type="Gene3D" id="2.30.29.30">
    <property type="entry name" value="Pleckstrin-homology domain (PH domain)/Phosphotyrosine-binding domain (PTB)"/>
    <property type="match status" value="2"/>
</dbReference>
<proteinExistence type="predicted"/>
<evidence type="ECO:0000313" key="16">
    <source>
        <dbReference type="Proteomes" id="UP001501920"/>
    </source>
</evidence>
<dbReference type="Proteomes" id="UP001501920">
    <property type="component" value="Chromosome 11"/>
</dbReference>
<accession>A0A3B4ENT5</accession>
<reference evidence="15" key="3">
    <citation type="submission" date="2025-09" db="UniProtKB">
        <authorList>
            <consortium name="Ensembl"/>
        </authorList>
    </citation>
    <scope>IDENTIFICATION</scope>
</reference>
<dbReference type="Pfam" id="PF00169">
    <property type="entry name" value="PH"/>
    <property type="match status" value="1"/>
</dbReference>
<dbReference type="InterPro" id="IPR027267">
    <property type="entry name" value="AH/BAR_dom_sf"/>
</dbReference>
<evidence type="ECO:0000256" key="10">
    <source>
        <dbReference type="ARBA" id="ARBA00023306"/>
    </source>
</evidence>
<feature type="domain" description="PH" evidence="14">
    <location>
        <begin position="248"/>
        <end position="346"/>
    </location>
</feature>
<protein>
    <recommendedName>
        <fullName evidence="17">Adaptor protein, phosphotyrosine interaction, PH domain and leucine zipper containing 2</fullName>
    </recommendedName>
</protein>
<dbReference type="Pfam" id="PF00640">
    <property type="entry name" value="PID"/>
    <property type="match status" value="1"/>
</dbReference>
<dbReference type="SUPFAM" id="SSF103657">
    <property type="entry name" value="BAR/IMD domain-like"/>
    <property type="match status" value="1"/>
</dbReference>
<evidence type="ECO:0000256" key="1">
    <source>
        <dbReference type="ARBA" id="ARBA00004123"/>
    </source>
</evidence>
<dbReference type="InterPro" id="IPR047236">
    <property type="entry name" value="PH_DP13A/B"/>
</dbReference>
<dbReference type="SUPFAM" id="SSF50729">
    <property type="entry name" value="PH domain-like"/>
    <property type="match status" value="2"/>
</dbReference>
<dbReference type="PANTHER" id="PTHR46415:SF1">
    <property type="entry name" value="DCC-INTERACTING PROTEIN 13-BETA"/>
    <property type="match status" value="1"/>
</dbReference>
<feature type="domain" description="PID" evidence="13">
    <location>
        <begin position="452"/>
        <end position="522"/>
    </location>
</feature>
<evidence type="ECO:0000256" key="3">
    <source>
        <dbReference type="ARBA" id="ARBA00004262"/>
    </source>
</evidence>